<dbReference type="AlphaFoldDB" id="A0A3T0HYU6"/>
<gene>
    <name evidence="1" type="ORF">CHR53_13815</name>
</gene>
<dbReference type="STRING" id="1193713.GCA_001636315_05200"/>
<evidence type="ECO:0000313" key="2">
    <source>
        <dbReference type="Proteomes" id="UP000282892"/>
    </source>
</evidence>
<dbReference type="OrthoDB" id="2848405at2"/>
<proteinExistence type="predicted"/>
<protein>
    <submittedName>
        <fullName evidence="1">Uncharacterized protein</fullName>
    </submittedName>
</protein>
<keyword evidence="2" id="KW-1185">Reference proteome</keyword>
<reference evidence="1 2" key="1">
    <citation type="submission" date="2017-07" db="EMBL/GenBank/DDBJ databases">
        <title>The complete genome sequence of Bacillus mesonae strain H20-5, an efficient strain improving plant abiotic stress resistance.</title>
        <authorList>
            <person name="Kim S.Y."/>
            <person name="Song H."/>
            <person name="Sang M.K."/>
            <person name="Weon H.-Y."/>
            <person name="Song J."/>
        </authorList>
    </citation>
    <scope>NUCLEOTIDE SEQUENCE [LARGE SCALE GENOMIC DNA]</scope>
    <source>
        <strain evidence="1 2">H20-5</strain>
    </source>
</reference>
<dbReference type="Proteomes" id="UP000282892">
    <property type="component" value="Chromosome"/>
</dbReference>
<dbReference type="KEGG" id="nmk:CHR53_13815"/>
<accession>A0A3T0HYU6</accession>
<dbReference type="EMBL" id="CP022572">
    <property type="protein sequence ID" value="AZU62276.1"/>
    <property type="molecule type" value="Genomic_DNA"/>
</dbReference>
<dbReference type="RefSeq" id="WP_127486992.1">
    <property type="nucleotide sequence ID" value="NZ_CP022572.1"/>
</dbReference>
<sequence length="238" mass="28436">MKKQDTVFELIQSDMTAKRFRRDYPVSEELREIMVTEVFPDFKAYALDQYYDDENLDILQEFIDDIKPQLEKQKNLLDNLFWWKLFYEATEKSGRNCMEDYIADHHFTLRNRPFFASWLRECVRMVPKFYFIGTKVNERYFIAVDILNQQTLEIIVPDLKLVPPKKGEIAVGTLMPLGGSLYFPISDFYRFNYEAREAIASCFHHHYEKHSKNATQHEAFLHVLSVMLQIEKIIHDKK</sequence>
<evidence type="ECO:0000313" key="1">
    <source>
        <dbReference type="EMBL" id="AZU62276.1"/>
    </source>
</evidence>
<organism evidence="1 2">
    <name type="scientific">Neobacillus mesonae</name>
    <dbReference type="NCBI Taxonomy" id="1193713"/>
    <lineage>
        <taxon>Bacteria</taxon>
        <taxon>Bacillati</taxon>
        <taxon>Bacillota</taxon>
        <taxon>Bacilli</taxon>
        <taxon>Bacillales</taxon>
        <taxon>Bacillaceae</taxon>
        <taxon>Neobacillus</taxon>
    </lineage>
</organism>
<name>A0A3T0HYU6_9BACI</name>